<dbReference type="RefSeq" id="WP_170111642.1">
    <property type="nucleotide sequence ID" value="NZ_PVTD01000001.1"/>
</dbReference>
<protein>
    <submittedName>
        <fullName evidence="1">Uncharacterized metal-binding protein YceD (DUF177 family)</fullName>
    </submittedName>
</protein>
<evidence type="ECO:0000313" key="1">
    <source>
        <dbReference type="EMBL" id="PRY26627.1"/>
    </source>
</evidence>
<evidence type="ECO:0000313" key="2">
    <source>
        <dbReference type="Proteomes" id="UP000239480"/>
    </source>
</evidence>
<name>A0A2T0RZM2_9RHOB</name>
<dbReference type="InterPro" id="IPR003772">
    <property type="entry name" value="YceD"/>
</dbReference>
<dbReference type="Pfam" id="PF02620">
    <property type="entry name" value="YceD"/>
    <property type="match status" value="1"/>
</dbReference>
<keyword evidence="2" id="KW-1185">Reference proteome</keyword>
<organism evidence="1 2">
    <name type="scientific">Aliiruegeria haliotis</name>
    <dbReference type="NCBI Taxonomy" id="1280846"/>
    <lineage>
        <taxon>Bacteria</taxon>
        <taxon>Pseudomonadati</taxon>
        <taxon>Pseudomonadota</taxon>
        <taxon>Alphaproteobacteria</taxon>
        <taxon>Rhodobacterales</taxon>
        <taxon>Roseobacteraceae</taxon>
        <taxon>Aliiruegeria</taxon>
    </lineage>
</organism>
<proteinExistence type="predicted"/>
<sequence>MSLSEPPRHLRLAKLPTSEPTDIRLVPEAGEIQQLIRDLDLLGLRKVRLEGTLRPQGRSDWTLDATLGATAIQPCSVTLAPVTTRIDVPLRRQYVADYSLPEEAEAEIPEDDSLEPLPEVLDLMAVLGEALALALPDFPRAEGAELTGTTFAEDGVEPLTDEDVKPFAGLAELKKQLES</sequence>
<dbReference type="EMBL" id="PVTD01000001">
    <property type="protein sequence ID" value="PRY26627.1"/>
    <property type="molecule type" value="Genomic_DNA"/>
</dbReference>
<gene>
    <name evidence="1" type="ORF">CLV78_101728</name>
</gene>
<comment type="caution">
    <text evidence="1">The sequence shown here is derived from an EMBL/GenBank/DDBJ whole genome shotgun (WGS) entry which is preliminary data.</text>
</comment>
<dbReference type="AlphaFoldDB" id="A0A2T0RZM2"/>
<dbReference type="Proteomes" id="UP000239480">
    <property type="component" value="Unassembled WGS sequence"/>
</dbReference>
<accession>A0A2T0RZM2</accession>
<reference evidence="1 2" key="1">
    <citation type="submission" date="2018-03" db="EMBL/GenBank/DDBJ databases">
        <title>Genomic Encyclopedia of Archaeal and Bacterial Type Strains, Phase II (KMG-II): from individual species to whole genera.</title>
        <authorList>
            <person name="Goeker M."/>
        </authorList>
    </citation>
    <scope>NUCLEOTIDE SEQUENCE [LARGE SCALE GENOMIC DNA]</scope>
    <source>
        <strain evidence="1 2">DSM 29328</strain>
    </source>
</reference>